<dbReference type="EMBL" id="UZAL01027373">
    <property type="protein sequence ID" value="VDP32015.1"/>
    <property type="molecule type" value="Genomic_DNA"/>
</dbReference>
<keyword evidence="2" id="KW-1185">Reference proteome</keyword>
<dbReference type="SUPFAM" id="SSF48371">
    <property type="entry name" value="ARM repeat"/>
    <property type="match status" value="1"/>
</dbReference>
<accession>A0A183NVD0</accession>
<dbReference type="InterPro" id="IPR011009">
    <property type="entry name" value="Kinase-like_dom_sf"/>
</dbReference>
<reference evidence="1 2" key="1">
    <citation type="submission" date="2018-11" db="EMBL/GenBank/DDBJ databases">
        <authorList>
            <consortium name="Pathogen Informatics"/>
        </authorList>
    </citation>
    <scope>NUCLEOTIDE SEQUENCE [LARGE SCALE GENOMIC DNA]</scope>
    <source>
        <strain>Denwood</strain>
        <strain evidence="2">Zambia</strain>
    </source>
</reference>
<dbReference type="Proteomes" id="UP000269396">
    <property type="component" value="Unassembled WGS sequence"/>
</dbReference>
<protein>
    <submittedName>
        <fullName evidence="1">Uncharacterized protein</fullName>
    </submittedName>
</protein>
<evidence type="ECO:0000313" key="1">
    <source>
        <dbReference type="EMBL" id="VDP32015.1"/>
    </source>
</evidence>
<dbReference type="PANTHER" id="PTHR12984">
    <property type="entry name" value="SCY1-RELATED S/T PROTEIN KINASE-LIKE"/>
    <property type="match status" value="1"/>
</dbReference>
<dbReference type="Gene3D" id="1.25.10.10">
    <property type="entry name" value="Leucine-rich Repeat Variant"/>
    <property type="match status" value="1"/>
</dbReference>
<dbReference type="InterPro" id="IPR011989">
    <property type="entry name" value="ARM-like"/>
</dbReference>
<dbReference type="InterPro" id="IPR016024">
    <property type="entry name" value="ARM-type_fold"/>
</dbReference>
<dbReference type="Gene3D" id="1.10.510.10">
    <property type="entry name" value="Transferase(Phosphotransferase) domain 1"/>
    <property type="match status" value="1"/>
</dbReference>
<name>A0A183NVD0_9TREM</name>
<evidence type="ECO:0000313" key="2">
    <source>
        <dbReference type="Proteomes" id="UP000269396"/>
    </source>
</evidence>
<dbReference type="SUPFAM" id="SSF56112">
    <property type="entry name" value="Protein kinase-like (PK-like)"/>
    <property type="match status" value="1"/>
</dbReference>
<dbReference type="InterPro" id="IPR051177">
    <property type="entry name" value="CIK-Related_Protein"/>
</dbReference>
<organism evidence="1 2">
    <name type="scientific">Schistosoma mattheei</name>
    <dbReference type="NCBI Taxonomy" id="31246"/>
    <lineage>
        <taxon>Eukaryota</taxon>
        <taxon>Metazoa</taxon>
        <taxon>Spiralia</taxon>
        <taxon>Lophotrochozoa</taxon>
        <taxon>Platyhelminthes</taxon>
        <taxon>Trematoda</taxon>
        <taxon>Digenea</taxon>
        <taxon>Strigeidida</taxon>
        <taxon>Schistosomatoidea</taxon>
        <taxon>Schistosomatidae</taxon>
        <taxon>Schistosoma</taxon>
    </lineage>
</organism>
<proteinExistence type="predicted"/>
<dbReference type="PANTHER" id="PTHR12984:SF16">
    <property type="entry name" value="BLACK MATCH, ISOFORM H"/>
    <property type="match status" value="1"/>
</dbReference>
<sequence>MTTVTRPTCCNWKSSYLSSKITPKFTGCSVKVPVFAQPDLDFIAPEAQMYNSMSPLADMFSLGMVVCAIHNQGHSLIDSEQNPNVYVKQLPEIPNNFEKICERLPRTLLEPVRKMISKDVRERPTSQLFALLKVFNEPVVLSYEGLLTLNDKSLNQKKEFFGRLPKVIPLFEPNVRYKYILPLILQWLYESNELIPYILPSFLTMIKVAESDDYDKYLKSHLHKILTETKSLQTSMVILDLSDFFINHINQDDIGNLLLPEIFVCLEPGTPKSLETVQNAISVLSNYLNNTQIVQSILPQLKEIYNRKTSNPKIRIACLECLGKLLKKLTLPTLCDDVLPFVSSIRTVDRELVLAVVALNRRLISDRNNEISYTYIAGMLLPSMVNFLALKTLTISDVSFHLIWILCVLCNPIKRNIKNLC</sequence>
<dbReference type="AlphaFoldDB" id="A0A183NVD0"/>
<gene>
    <name evidence="1" type="ORF">SMTD_LOCUS6066</name>
</gene>